<name>A0AAV1JQJ5_9NEOP</name>
<evidence type="ECO:0000313" key="4">
    <source>
        <dbReference type="EMBL" id="CAK1551602.1"/>
    </source>
</evidence>
<keyword evidence="1" id="KW-1015">Disulfide bond</keyword>
<feature type="domain" description="Invertebrate defensins family profile" evidence="3">
    <location>
        <begin position="59"/>
        <end position="84"/>
    </location>
</feature>
<dbReference type="EMBL" id="CAVLEF010000132">
    <property type="protein sequence ID" value="CAK1551602.1"/>
    <property type="molecule type" value="Genomic_DNA"/>
</dbReference>
<proteinExistence type="predicted"/>
<sequence>MKVVGIAVLLAALVCLTQASPVEEPEVEVPAALLQDDYVDPTESMEMLNGSRQRICTAALCHNVCRSLGWRTGSCNSQLLCICRR</sequence>
<gene>
    <name evidence="4" type="ORF">LNINA_LOCUS10725</name>
</gene>
<dbReference type="Pfam" id="PF01097">
    <property type="entry name" value="Defensin_2"/>
    <property type="match status" value="1"/>
</dbReference>
<feature type="chain" id="PRO_5043763028" description="Invertebrate defensins family profile domain-containing protein" evidence="2">
    <location>
        <begin position="20"/>
        <end position="85"/>
    </location>
</feature>
<evidence type="ECO:0000256" key="1">
    <source>
        <dbReference type="ARBA" id="ARBA00023157"/>
    </source>
</evidence>
<evidence type="ECO:0000256" key="2">
    <source>
        <dbReference type="SAM" id="SignalP"/>
    </source>
</evidence>
<organism evidence="4 5">
    <name type="scientific">Leptosia nina</name>
    <dbReference type="NCBI Taxonomy" id="320188"/>
    <lineage>
        <taxon>Eukaryota</taxon>
        <taxon>Metazoa</taxon>
        <taxon>Ecdysozoa</taxon>
        <taxon>Arthropoda</taxon>
        <taxon>Hexapoda</taxon>
        <taxon>Insecta</taxon>
        <taxon>Pterygota</taxon>
        <taxon>Neoptera</taxon>
        <taxon>Endopterygota</taxon>
        <taxon>Lepidoptera</taxon>
        <taxon>Glossata</taxon>
        <taxon>Ditrysia</taxon>
        <taxon>Papilionoidea</taxon>
        <taxon>Pieridae</taxon>
        <taxon>Pierinae</taxon>
        <taxon>Leptosia</taxon>
    </lineage>
</organism>
<protein>
    <recommendedName>
        <fullName evidence="3">Invertebrate defensins family profile domain-containing protein</fullName>
    </recommendedName>
</protein>
<evidence type="ECO:0000313" key="5">
    <source>
        <dbReference type="Proteomes" id="UP001497472"/>
    </source>
</evidence>
<accession>A0AAV1JQJ5</accession>
<evidence type="ECO:0000259" key="3">
    <source>
        <dbReference type="Pfam" id="PF01097"/>
    </source>
</evidence>
<dbReference type="Proteomes" id="UP001497472">
    <property type="component" value="Unassembled WGS sequence"/>
</dbReference>
<keyword evidence="2" id="KW-0732">Signal</keyword>
<dbReference type="InterPro" id="IPR001542">
    <property type="entry name" value="Defensin_invertebrate/fungal"/>
</dbReference>
<comment type="caution">
    <text evidence="4">The sequence shown here is derived from an EMBL/GenBank/DDBJ whole genome shotgun (WGS) entry which is preliminary data.</text>
</comment>
<dbReference type="AlphaFoldDB" id="A0AAV1JQJ5"/>
<reference evidence="4 5" key="1">
    <citation type="submission" date="2023-11" db="EMBL/GenBank/DDBJ databases">
        <authorList>
            <person name="Okamura Y."/>
        </authorList>
    </citation>
    <scope>NUCLEOTIDE SEQUENCE [LARGE SCALE GENOMIC DNA]</scope>
</reference>
<dbReference type="GO" id="GO:0006952">
    <property type="term" value="P:defense response"/>
    <property type="evidence" value="ECO:0007669"/>
    <property type="project" value="InterPro"/>
</dbReference>
<feature type="signal peptide" evidence="2">
    <location>
        <begin position="1"/>
        <end position="19"/>
    </location>
</feature>
<dbReference type="GO" id="GO:0051707">
    <property type="term" value="P:response to other organism"/>
    <property type="evidence" value="ECO:0007669"/>
    <property type="project" value="UniProtKB-ARBA"/>
</dbReference>
<keyword evidence="5" id="KW-1185">Reference proteome</keyword>